<sequence length="89" mass="10607">MYKLELSKRAQKQIKKLDKSIQRLIIAWIEKNIANTDNPRQHGKGLTGDRSNEWRYRIGSYRLICDIRDEELLILALEVGHRKEIYKAR</sequence>
<dbReference type="Pfam" id="PF05016">
    <property type="entry name" value="ParE_toxin"/>
    <property type="match status" value="1"/>
</dbReference>
<accession>A0ABS5B2G0</accession>
<dbReference type="NCBIfam" id="TIGR02385">
    <property type="entry name" value="RelE_StbE"/>
    <property type="match status" value="1"/>
</dbReference>
<dbReference type="PANTHER" id="PTHR35601:SF1">
    <property type="entry name" value="TOXIN RELE"/>
    <property type="match status" value="1"/>
</dbReference>
<comment type="caution">
    <text evidence="3">The sequence shown here is derived from an EMBL/GenBank/DDBJ whole genome shotgun (WGS) entry which is preliminary data.</text>
</comment>
<proteinExistence type="inferred from homology"/>
<dbReference type="PANTHER" id="PTHR35601">
    <property type="entry name" value="TOXIN RELE"/>
    <property type="match status" value="1"/>
</dbReference>
<dbReference type="RefSeq" id="WP_209627487.1">
    <property type="nucleotide sequence ID" value="NZ_PRDG01000002.1"/>
</dbReference>
<keyword evidence="4" id="KW-1185">Reference proteome</keyword>
<evidence type="ECO:0000256" key="1">
    <source>
        <dbReference type="ARBA" id="ARBA00006226"/>
    </source>
</evidence>
<dbReference type="Gene3D" id="3.30.2310.20">
    <property type="entry name" value="RelE-like"/>
    <property type="match status" value="1"/>
</dbReference>
<comment type="similarity">
    <text evidence="1">Belongs to the RelE toxin family.</text>
</comment>
<dbReference type="EMBL" id="PRDG01000002">
    <property type="protein sequence ID" value="MBP2623018.1"/>
    <property type="molecule type" value="Genomic_DNA"/>
</dbReference>
<dbReference type="InterPro" id="IPR007712">
    <property type="entry name" value="RelE/ParE_toxin"/>
</dbReference>
<evidence type="ECO:0000256" key="2">
    <source>
        <dbReference type="ARBA" id="ARBA00022649"/>
    </source>
</evidence>
<protein>
    <submittedName>
        <fullName evidence="3">Type II toxin-antitoxin system RelE/ParE family toxin</fullName>
    </submittedName>
</protein>
<evidence type="ECO:0000313" key="4">
    <source>
        <dbReference type="Proteomes" id="UP001519296"/>
    </source>
</evidence>
<evidence type="ECO:0000313" key="3">
    <source>
        <dbReference type="EMBL" id="MBP2623018.1"/>
    </source>
</evidence>
<keyword evidence="2" id="KW-1277">Toxin-antitoxin system</keyword>
<reference evidence="3 4" key="1">
    <citation type="submission" date="2018-02" db="EMBL/GenBank/DDBJ databases">
        <title>Draft genome sequence of Streptococcus oricebi CCUG 70868T type strain.</title>
        <authorList>
            <person name="Mendez V."/>
            <person name="Salva-Serra F."/>
            <person name="Jaen-Luchoro D."/>
            <person name="Gonzales-Siles L."/>
            <person name="Karlsson R."/>
            <person name="Engstrom-Jakobsson H."/>
            <person name="Busquets A."/>
            <person name="Gomila M."/>
            <person name="Pineiro-Iglesias B."/>
            <person name="Bennasar-Figueras A."/>
            <person name="Seeger M."/>
            <person name="Moore E."/>
        </authorList>
    </citation>
    <scope>NUCLEOTIDE SEQUENCE [LARGE SCALE GENOMIC DNA]</scope>
    <source>
        <strain evidence="3 4">CCUG 70868</strain>
    </source>
</reference>
<gene>
    <name evidence="3" type="ORF">C4K46_03585</name>
</gene>
<dbReference type="InterPro" id="IPR035093">
    <property type="entry name" value="RelE/ParE_toxin_dom_sf"/>
</dbReference>
<name>A0ABS5B2G0_9STRE</name>
<organism evidence="3 4">
    <name type="scientific">Streptococcus oricebi</name>
    <dbReference type="NCBI Taxonomy" id="1547447"/>
    <lineage>
        <taxon>Bacteria</taxon>
        <taxon>Bacillati</taxon>
        <taxon>Bacillota</taxon>
        <taxon>Bacilli</taxon>
        <taxon>Lactobacillales</taxon>
        <taxon>Streptococcaceae</taxon>
        <taxon>Streptococcus</taxon>
    </lineage>
</organism>
<dbReference type="Proteomes" id="UP001519296">
    <property type="component" value="Unassembled WGS sequence"/>
</dbReference>
<dbReference type="SUPFAM" id="SSF143011">
    <property type="entry name" value="RelE-like"/>
    <property type="match status" value="1"/>
</dbReference>